<evidence type="ECO:0000313" key="4">
    <source>
        <dbReference type="EMBL" id="KAF2686927.1"/>
    </source>
</evidence>
<feature type="domain" description="Nephrocystin 3-like N-terminal" evidence="3">
    <location>
        <begin position="202"/>
        <end position="367"/>
    </location>
</feature>
<dbReference type="Gene3D" id="1.25.40.20">
    <property type="entry name" value="Ankyrin repeat-containing domain"/>
    <property type="match status" value="1"/>
</dbReference>
<dbReference type="SMART" id="SM00248">
    <property type="entry name" value="ANK"/>
    <property type="match status" value="3"/>
</dbReference>
<accession>A0A6G1J8Q5</accession>
<name>A0A6G1J8Q5_9PLEO</name>
<dbReference type="PROSITE" id="PS50088">
    <property type="entry name" value="ANK_REPEAT"/>
    <property type="match status" value="2"/>
</dbReference>
<feature type="repeat" description="ANK" evidence="2">
    <location>
        <begin position="821"/>
        <end position="853"/>
    </location>
</feature>
<evidence type="ECO:0000259" key="3">
    <source>
        <dbReference type="Pfam" id="PF24883"/>
    </source>
</evidence>
<dbReference type="InterPro" id="IPR036770">
    <property type="entry name" value="Ankyrin_rpt-contain_sf"/>
</dbReference>
<dbReference type="AlphaFoldDB" id="A0A6G1J8Q5"/>
<evidence type="ECO:0000313" key="5">
    <source>
        <dbReference type="Proteomes" id="UP000799291"/>
    </source>
</evidence>
<dbReference type="Pfam" id="PF24883">
    <property type="entry name" value="NPHP3_N"/>
    <property type="match status" value="1"/>
</dbReference>
<dbReference type="InterPro" id="IPR002110">
    <property type="entry name" value="Ankyrin_rpt"/>
</dbReference>
<gene>
    <name evidence="4" type="ORF">K458DRAFT_429847</name>
</gene>
<proteinExistence type="predicted"/>
<dbReference type="Gene3D" id="3.40.50.300">
    <property type="entry name" value="P-loop containing nucleotide triphosphate hydrolases"/>
    <property type="match status" value="1"/>
</dbReference>
<reference evidence="4" key="1">
    <citation type="journal article" date="2020" name="Stud. Mycol.">
        <title>101 Dothideomycetes genomes: a test case for predicting lifestyles and emergence of pathogens.</title>
        <authorList>
            <person name="Haridas S."/>
            <person name="Albert R."/>
            <person name="Binder M."/>
            <person name="Bloem J."/>
            <person name="Labutti K."/>
            <person name="Salamov A."/>
            <person name="Andreopoulos B."/>
            <person name="Baker S."/>
            <person name="Barry K."/>
            <person name="Bills G."/>
            <person name="Bluhm B."/>
            <person name="Cannon C."/>
            <person name="Castanera R."/>
            <person name="Culley D."/>
            <person name="Daum C."/>
            <person name="Ezra D."/>
            <person name="Gonzalez J."/>
            <person name="Henrissat B."/>
            <person name="Kuo A."/>
            <person name="Liang C."/>
            <person name="Lipzen A."/>
            <person name="Lutzoni F."/>
            <person name="Magnuson J."/>
            <person name="Mondo S."/>
            <person name="Nolan M."/>
            <person name="Ohm R."/>
            <person name="Pangilinan J."/>
            <person name="Park H.-J."/>
            <person name="Ramirez L."/>
            <person name="Alfaro M."/>
            <person name="Sun H."/>
            <person name="Tritt A."/>
            <person name="Yoshinaga Y."/>
            <person name="Zwiers L.-H."/>
            <person name="Turgeon B."/>
            <person name="Goodwin S."/>
            <person name="Spatafora J."/>
            <person name="Crous P."/>
            <person name="Grigoriev I."/>
        </authorList>
    </citation>
    <scope>NUCLEOTIDE SEQUENCE</scope>
    <source>
        <strain evidence="4">CBS 122367</strain>
    </source>
</reference>
<sequence length="1192" mass="135552">MSSGFEAAAGVAGFVSLGLTVCQGLINYYSAWSSYREDMQDLVNDLNHFKQLQKHFDSLLTTGMCQPELSEDLRKQGDLFKAEIDRLDKKLEKIKAIDTPTTPLKRLMWQGRRLAYPFKESTIAKLREIVEEALDHVSNFIALSIQISTFSSNQDLKYLLSEFKLMKQEALSSEFAKVFATLQVPVDQSKLQSCRERRVVCTGEWTLDTEPYKHWKDQKISVLWLSGIGGSGKSVLSSAIIDNLESTTGLASSRVISYFFDSTDSSTVAVTSLFGSLLHQLCCALGREATATILKDLLGILEKSYWRYKPTIQDLKKALGIALELASGFYIVIDGLDECDSVESLMAWLADTWKARKGEISWLISSRPLPTVEETVTAQPHAMTLTINGVMVSEDIRRYINHELIYKPRLSVLSTETQRLIVNTIMHKSDGVLFRYATCALSYLEDCFSDEDVSDALESIPQDVYKMYDESLSRISPRHRQKAITLLRWLVVAERPLRLEEVAQSLLLESKDGLFTINSSKRLSKPEHVLAICPTFVASYRTSFWDAVDETDVPATVLKLSHATVKEYLSMETLKDSQWNGFWMSDAICQRHVTETCAVLLMEAMKHEKGATYITWRPMNVNVSKSKDWANNDDGTFEFTIPVSLTLKPETTYDIFPLLGYMARFWPTHLQKCLAAGNTMQADLPRMAEFLQSEEALTWTWSKYHQEIPYLSVFDWRKRRASEKEKKELSSRYQSRTDDCIRYSPSGAVVNVPPLYAAAFFGLQSIVRWLLERHQMYDGKSYEAPLPSPLQLAISKGFHDVAQLLIDFGCDVNEWNDSGTESHSPLQAAAALGNIDMIKMLLSAGAEIDMDRSWTRNAVSLAIEKGQLSAVVALLGDLPQHLMLRHLPKAVVFALWWHEPHYDVIHWLLKTARHLSDSLKGQPLLPPGAVMFAAKIPAFFQECLDLTTELDDASLNFTLKRLASYCTDQELLQQFIDMTLKKAPRGSNVQFEVVGLLALMGQLRAVRQMLVWDTEAPEPEIVRFSEKINQPTMRYPCLIDYDYENTPWITSTLFRCTKRVIVDGSLSCYLADWIILRHTGTKPPILVLDIPKLAEFEFWNQFGSEDPPFCFGRDVIALYRDAHGKDMSDAFRHHAREVTGKAESGQGRFHFLELLPEELRWPWAVARVETEADRKWPWLLSPAWERCIHNTE</sequence>
<keyword evidence="2" id="KW-0040">ANK repeat</keyword>
<organism evidence="4 5">
    <name type="scientific">Lentithecium fluviatile CBS 122367</name>
    <dbReference type="NCBI Taxonomy" id="1168545"/>
    <lineage>
        <taxon>Eukaryota</taxon>
        <taxon>Fungi</taxon>
        <taxon>Dikarya</taxon>
        <taxon>Ascomycota</taxon>
        <taxon>Pezizomycotina</taxon>
        <taxon>Dothideomycetes</taxon>
        <taxon>Pleosporomycetidae</taxon>
        <taxon>Pleosporales</taxon>
        <taxon>Massarineae</taxon>
        <taxon>Lentitheciaceae</taxon>
        <taxon>Lentithecium</taxon>
    </lineage>
</organism>
<evidence type="ECO:0000256" key="2">
    <source>
        <dbReference type="PROSITE-ProRule" id="PRU00023"/>
    </source>
</evidence>
<dbReference type="EMBL" id="MU005576">
    <property type="protein sequence ID" value="KAF2686927.1"/>
    <property type="molecule type" value="Genomic_DNA"/>
</dbReference>
<feature type="repeat" description="ANK" evidence="2">
    <location>
        <begin position="788"/>
        <end position="817"/>
    </location>
</feature>
<dbReference type="InterPro" id="IPR027417">
    <property type="entry name" value="P-loop_NTPase"/>
</dbReference>
<dbReference type="SUPFAM" id="SSF48403">
    <property type="entry name" value="Ankyrin repeat"/>
    <property type="match status" value="1"/>
</dbReference>
<dbReference type="Pfam" id="PF12796">
    <property type="entry name" value="Ank_2"/>
    <property type="match status" value="1"/>
</dbReference>
<evidence type="ECO:0000256" key="1">
    <source>
        <dbReference type="ARBA" id="ARBA00022737"/>
    </source>
</evidence>
<dbReference type="Proteomes" id="UP000799291">
    <property type="component" value="Unassembled WGS sequence"/>
</dbReference>
<dbReference type="PANTHER" id="PTHR10039:SF16">
    <property type="entry name" value="GPI INOSITOL-DEACYLASE"/>
    <property type="match status" value="1"/>
</dbReference>
<dbReference type="PROSITE" id="PS50297">
    <property type="entry name" value="ANK_REP_REGION"/>
    <property type="match status" value="1"/>
</dbReference>
<dbReference type="OrthoDB" id="1577640at2759"/>
<dbReference type="InterPro" id="IPR056884">
    <property type="entry name" value="NPHP3-like_N"/>
</dbReference>
<keyword evidence="5" id="KW-1185">Reference proteome</keyword>
<protein>
    <recommendedName>
        <fullName evidence="3">Nephrocystin 3-like N-terminal domain-containing protein</fullName>
    </recommendedName>
</protein>
<dbReference type="SUPFAM" id="SSF52540">
    <property type="entry name" value="P-loop containing nucleoside triphosphate hydrolases"/>
    <property type="match status" value="1"/>
</dbReference>
<keyword evidence="1" id="KW-0677">Repeat</keyword>
<dbReference type="PANTHER" id="PTHR10039">
    <property type="entry name" value="AMELOGENIN"/>
    <property type="match status" value="1"/>
</dbReference>